<evidence type="ECO:0000259" key="4">
    <source>
        <dbReference type="PROSITE" id="PS50011"/>
    </source>
</evidence>
<dbReference type="OrthoDB" id="5581784at2759"/>
<dbReference type="SMART" id="SM00220">
    <property type="entry name" value="S_TKc"/>
    <property type="match status" value="1"/>
</dbReference>
<feature type="chain" id="PRO_5001990758" evidence="3">
    <location>
        <begin position="19"/>
        <end position="1383"/>
    </location>
</feature>
<evidence type="ECO:0000256" key="1">
    <source>
        <dbReference type="PROSITE-ProRule" id="PRU10141"/>
    </source>
</evidence>
<evidence type="ECO:0000256" key="3">
    <source>
        <dbReference type="SAM" id="SignalP"/>
    </source>
</evidence>
<keyword evidence="1" id="KW-0547">Nucleotide-binding</keyword>
<dbReference type="GO" id="GO:0004709">
    <property type="term" value="F:MAP kinase kinase kinase activity"/>
    <property type="evidence" value="ECO:0007669"/>
    <property type="project" value="UniProtKB-EC"/>
</dbReference>
<dbReference type="Gene3D" id="2.10.220.10">
    <property type="entry name" value="Hormone Receptor, Insulin-like Growth Factor Receptor 1, Chain A, domain 2"/>
    <property type="match status" value="2"/>
</dbReference>
<dbReference type="VEuPathDB" id="AmoebaDB:EIN_352830"/>
<accession>A0A0A1U3J2</accession>
<dbReference type="EMBL" id="KB206716">
    <property type="protein sequence ID" value="ELP88656.1"/>
    <property type="molecule type" value="Genomic_DNA"/>
</dbReference>
<dbReference type="KEGG" id="eiv:EIN_352830"/>
<dbReference type="SUPFAM" id="SSF57184">
    <property type="entry name" value="Growth factor receptor domain"/>
    <property type="match status" value="5"/>
</dbReference>
<dbReference type="InterPro" id="IPR000742">
    <property type="entry name" value="EGF"/>
</dbReference>
<keyword evidence="2" id="KW-0812">Transmembrane</keyword>
<feature type="binding site" evidence="1">
    <location>
        <position position="1147"/>
    </location>
    <ligand>
        <name>ATP</name>
        <dbReference type="ChEBI" id="CHEBI:30616"/>
    </ligand>
</feature>
<dbReference type="CDD" id="cd13999">
    <property type="entry name" value="STKc_MAP3K-like"/>
    <property type="match status" value="1"/>
</dbReference>
<dbReference type="PROSITE" id="PS50011">
    <property type="entry name" value="PROTEIN_KINASE_DOM"/>
    <property type="match status" value="1"/>
</dbReference>
<dbReference type="RefSeq" id="XP_004255427.1">
    <property type="nucleotide sequence ID" value="XM_004255379.1"/>
</dbReference>
<dbReference type="InterPro" id="IPR006212">
    <property type="entry name" value="Furin_repeat"/>
</dbReference>
<dbReference type="Gene3D" id="3.30.200.20">
    <property type="entry name" value="Phosphorylase Kinase, domain 1"/>
    <property type="match status" value="1"/>
</dbReference>
<evidence type="ECO:0000313" key="5">
    <source>
        <dbReference type="EMBL" id="ELP88656.1"/>
    </source>
</evidence>
<dbReference type="SUPFAM" id="SSF56112">
    <property type="entry name" value="Protein kinase-like (PK-like)"/>
    <property type="match status" value="1"/>
</dbReference>
<dbReference type="GO" id="GO:0005524">
    <property type="term" value="F:ATP binding"/>
    <property type="evidence" value="ECO:0007669"/>
    <property type="project" value="UniProtKB-UniRule"/>
</dbReference>
<dbReference type="InterPro" id="IPR053215">
    <property type="entry name" value="TKL_Ser/Thr_kinase"/>
</dbReference>
<dbReference type="PANTHER" id="PTHR45756">
    <property type="entry name" value="PALMITOYLTRANSFERASE"/>
    <property type="match status" value="1"/>
</dbReference>
<protein>
    <submittedName>
        <fullName evidence="5">Protein serine/threonine kinase, putative</fullName>
        <ecNumber evidence="5">2.7.11.25</ecNumber>
    </submittedName>
</protein>
<sequence>MFWVLFVTHAVGIRWCSRKSEVYCVQDDMMCNISDNEIITQTTGELVFNYKTVTNIKCALTNVVTFKEFGIKNTIYFNNKQDTFYKNETLKGAATTTQFCDDHTQNHCLKCVDGTPSCGMCIPNYCLYNTDNVISCVSCSSTHTCNDGQYITSTFEVSCQTPTCATCNNNNNQCSQCADGFYNYQNSVNCGLSCYLCDSTCVGGCNNSTGVCVECNKNYVRQTSGPGCVECVQFDANCQYCSYDFTRQCKVCKSNYYLTSGGTCDLCSKIYCINEFCSNDKKHCTQCMNGYYPDSEGECNKCDTLPNCSECDQTKAECTKCKSGFGFFNGSCVQCNLNKGAIFVNETSECKMCYSSFDNCKLCQKPYTNVECVECYPPYFWDSIGKTCKLCIDGNYYDKTTKNCVSNNNICTIQNKEDECLTCNNNYFLRNGSCIPFDNCEGDNIQTSSSCECQDTLAINSNCYVSSNESICKYVLLNGYEDLKMCLSCDDNFTLIQNKVCGKSYYKYNYIRNNANYTCEKGMYLSNDNRCMNCVDSSVCILFNNKLKILECSKDLVRSSDSQQAESCKSDEKCTTYGINECLNCSSKTTDIVKGICVTNPTANCIISLNSKCILCDKETLLSDGNCISKTNFNCHRSAIGKCIQCVDNYYRSTISDIYCENTSKIPNCIYQIIYSNNTMICKECLPNYMVSDSKCVLMTSTKLIQSSFKYSDLIKCKKMSTKGCLECEDTYYLTLQNTCEKCDSSCVNCSNTTLCISCPSGFYLTSEHTCKEVGSLHKTCDMLMPNAVGCAICKVGYYYVSKDCRQCETSCYSCLDNKQCVSCADNYFRIANETKLCLPFDELTQFCLKKTKNGCVSCQMGYFLSNGRCSKCLETCIKCTSMTYCSECSNNYVNIDYKCHHSSTIQYCTAATNDRCTKCKGWHAPDDSGSFCKTAMRYDIIFGTIVGVVILIILVLVIVVVLCYQINLHNKEKKKMLNVCVYNMKKSNVLLQNLGDFLLSNKQVITFGVLNEDSLIEVNEETRELLCVGNNTNHTIKVQFSVIDNCDQFLIRTEPTLVTLKKGFACEFEIFIKPVCTCNIHSNIVAIALDLETGKQIDEKIEVSAVTKMTTRLDYTELIETKKLGEGSFGVVYLGEFRGDKVAIKKMKQSSDDKSSKKEFEDEVSMLDKFRSENIVHFYGAVFIPNKVCLVTEFAQFGSLQDLIKNKTSSEIDMKLRLKFMLDVAMGIMYLHENGILHRDIKPDNALVFSLNASEKVNAKLTDFGSSRNINMMMTNMTFTKGVGTPTYMAPEVLKQEKYKRPADVYSFAMTMYECFAWRIAYSDVEFKFPWKIAEFVSLGKRLEKPDYVDVKMYNIIVLCWSQHPLERLKIEEVVSMLRELF</sequence>
<dbReference type="SMART" id="SM00181">
    <property type="entry name" value="EGF"/>
    <property type="match status" value="7"/>
</dbReference>
<evidence type="ECO:0000256" key="2">
    <source>
        <dbReference type="SAM" id="Phobius"/>
    </source>
</evidence>
<keyword evidence="1" id="KW-0067">ATP-binding</keyword>
<keyword evidence="2" id="KW-1133">Transmembrane helix</keyword>
<keyword evidence="3" id="KW-0732">Signal</keyword>
<feature type="transmembrane region" description="Helical" evidence="2">
    <location>
        <begin position="941"/>
        <end position="967"/>
    </location>
</feature>
<proteinExistence type="predicted"/>
<reference evidence="5 6" key="1">
    <citation type="submission" date="2012-10" db="EMBL/GenBank/DDBJ databases">
        <authorList>
            <person name="Zafar N."/>
            <person name="Inman J."/>
            <person name="Hall N."/>
            <person name="Lorenzi H."/>
            <person name="Caler E."/>
        </authorList>
    </citation>
    <scope>NUCLEOTIDE SEQUENCE [LARGE SCALE GENOMIC DNA]</scope>
    <source>
        <strain evidence="5 6">IP1</strain>
    </source>
</reference>
<dbReference type="PROSITE" id="PS00107">
    <property type="entry name" value="PROTEIN_KINASE_ATP"/>
    <property type="match status" value="1"/>
</dbReference>
<keyword evidence="6" id="KW-1185">Reference proteome</keyword>
<dbReference type="InterPro" id="IPR011009">
    <property type="entry name" value="Kinase-like_dom_sf"/>
</dbReference>
<dbReference type="GeneID" id="14887640"/>
<feature type="domain" description="Protein kinase" evidence="4">
    <location>
        <begin position="1119"/>
        <end position="1383"/>
    </location>
</feature>
<dbReference type="EC" id="2.7.11.25" evidence="5"/>
<dbReference type="SMART" id="SM00261">
    <property type="entry name" value="FU"/>
    <property type="match status" value="7"/>
</dbReference>
<dbReference type="InterPro" id="IPR009030">
    <property type="entry name" value="Growth_fac_rcpt_cys_sf"/>
</dbReference>
<keyword evidence="5" id="KW-0808">Transferase</keyword>
<dbReference type="InterPro" id="IPR001245">
    <property type="entry name" value="Ser-Thr/Tyr_kinase_cat_dom"/>
</dbReference>
<dbReference type="PANTHER" id="PTHR45756:SF1">
    <property type="entry name" value="PROTEIN KINASE DOMAIN CONTAINING PROTEIN"/>
    <property type="match status" value="1"/>
</dbReference>
<dbReference type="InterPro" id="IPR000719">
    <property type="entry name" value="Prot_kinase_dom"/>
</dbReference>
<organism evidence="5 6">
    <name type="scientific">Entamoeba invadens IP1</name>
    <dbReference type="NCBI Taxonomy" id="370355"/>
    <lineage>
        <taxon>Eukaryota</taxon>
        <taxon>Amoebozoa</taxon>
        <taxon>Evosea</taxon>
        <taxon>Archamoebae</taxon>
        <taxon>Mastigamoebida</taxon>
        <taxon>Entamoebidae</taxon>
        <taxon>Entamoeba</taxon>
    </lineage>
</organism>
<keyword evidence="5" id="KW-0418">Kinase</keyword>
<dbReference type="Gene3D" id="1.10.510.10">
    <property type="entry name" value="Transferase(Phosphotransferase) domain 1"/>
    <property type="match status" value="1"/>
</dbReference>
<dbReference type="Proteomes" id="UP000014680">
    <property type="component" value="Unassembled WGS sequence"/>
</dbReference>
<feature type="signal peptide" evidence="3">
    <location>
        <begin position="1"/>
        <end position="18"/>
    </location>
</feature>
<dbReference type="Pfam" id="PF07714">
    <property type="entry name" value="PK_Tyr_Ser-Thr"/>
    <property type="match status" value="1"/>
</dbReference>
<keyword evidence="2" id="KW-0472">Membrane</keyword>
<name>A0A0A1U3J2_ENTIV</name>
<gene>
    <name evidence="5" type="ORF">EIN_352830</name>
</gene>
<dbReference type="InterPro" id="IPR017441">
    <property type="entry name" value="Protein_kinase_ATP_BS"/>
</dbReference>
<evidence type="ECO:0000313" key="6">
    <source>
        <dbReference type="Proteomes" id="UP000014680"/>
    </source>
</evidence>